<evidence type="ECO:0000313" key="3">
    <source>
        <dbReference type="Proteomes" id="UP001610432"/>
    </source>
</evidence>
<dbReference type="RefSeq" id="XP_070886861.1">
    <property type="nucleotide sequence ID" value="XM_071035308.1"/>
</dbReference>
<accession>A0ABR4LX03</accession>
<dbReference type="GeneID" id="98150380"/>
<feature type="transmembrane region" description="Helical" evidence="1">
    <location>
        <begin position="32"/>
        <end position="53"/>
    </location>
</feature>
<proteinExistence type="predicted"/>
<name>A0ABR4LX03_9EURO</name>
<sequence length="83" mass="9582">MRFVCQYVFDIGISRILVRVCSERSFLVTQTCIPGLISVFSLLPFFCLSVRLWRYFSGAAFESMDVSVQYIATVLIIYRSKHS</sequence>
<reference evidence="2 3" key="1">
    <citation type="submission" date="2024-07" db="EMBL/GenBank/DDBJ databases">
        <title>Section-level genome sequencing and comparative genomics of Aspergillus sections Usti and Cavernicolus.</title>
        <authorList>
            <consortium name="Lawrence Berkeley National Laboratory"/>
            <person name="Nybo J.L."/>
            <person name="Vesth T.C."/>
            <person name="Theobald S."/>
            <person name="Frisvad J.C."/>
            <person name="Larsen T.O."/>
            <person name="Kjaerboelling I."/>
            <person name="Rothschild-Mancinelli K."/>
            <person name="Lyhne E.K."/>
            <person name="Kogle M.E."/>
            <person name="Barry K."/>
            <person name="Clum A."/>
            <person name="Na H."/>
            <person name="Ledsgaard L."/>
            <person name="Lin J."/>
            <person name="Lipzen A."/>
            <person name="Kuo A."/>
            <person name="Riley R."/>
            <person name="Mondo S."/>
            <person name="Labutti K."/>
            <person name="Haridas S."/>
            <person name="Pangalinan J."/>
            <person name="Salamov A.A."/>
            <person name="Simmons B.A."/>
            <person name="Magnuson J.K."/>
            <person name="Chen J."/>
            <person name="Drula E."/>
            <person name="Henrissat B."/>
            <person name="Wiebenga A."/>
            <person name="Lubbers R.J."/>
            <person name="Gomes A.C."/>
            <person name="Macurrencykelacurrency M.R."/>
            <person name="Stajich J."/>
            <person name="Grigoriev I.V."/>
            <person name="Mortensen U.H."/>
            <person name="De Vries R.P."/>
            <person name="Baker S.E."/>
            <person name="Andersen M.R."/>
        </authorList>
    </citation>
    <scope>NUCLEOTIDE SEQUENCE [LARGE SCALE GENOMIC DNA]</scope>
    <source>
        <strain evidence="2 3">CBS 449.75</strain>
    </source>
</reference>
<evidence type="ECO:0000256" key="1">
    <source>
        <dbReference type="SAM" id="Phobius"/>
    </source>
</evidence>
<protein>
    <submittedName>
        <fullName evidence="2">Uncharacterized protein</fullName>
    </submittedName>
</protein>
<keyword evidence="1" id="KW-1133">Transmembrane helix</keyword>
<organism evidence="2 3">
    <name type="scientific">Aspergillus lucknowensis</name>
    <dbReference type="NCBI Taxonomy" id="176173"/>
    <lineage>
        <taxon>Eukaryota</taxon>
        <taxon>Fungi</taxon>
        <taxon>Dikarya</taxon>
        <taxon>Ascomycota</taxon>
        <taxon>Pezizomycotina</taxon>
        <taxon>Eurotiomycetes</taxon>
        <taxon>Eurotiomycetidae</taxon>
        <taxon>Eurotiales</taxon>
        <taxon>Aspergillaceae</taxon>
        <taxon>Aspergillus</taxon>
        <taxon>Aspergillus subgen. Nidulantes</taxon>
    </lineage>
</organism>
<keyword evidence="3" id="KW-1185">Reference proteome</keyword>
<keyword evidence="1" id="KW-0812">Transmembrane</keyword>
<keyword evidence="1" id="KW-0472">Membrane</keyword>
<dbReference type="EMBL" id="JBFXLQ010000016">
    <property type="protein sequence ID" value="KAL2867882.1"/>
    <property type="molecule type" value="Genomic_DNA"/>
</dbReference>
<comment type="caution">
    <text evidence="2">The sequence shown here is derived from an EMBL/GenBank/DDBJ whole genome shotgun (WGS) entry which is preliminary data.</text>
</comment>
<dbReference type="Proteomes" id="UP001610432">
    <property type="component" value="Unassembled WGS sequence"/>
</dbReference>
<gene>
    <name evidence="2" type="ORF">BJX67DRAFT_68904</name>
</gene>
<evidence type="ECO:0000313" key="2">
    <source>
        <dbReference type="EMBL" id="KAL2867882.1"/>
    </source>
</evidence>